<feature type="compositionally biased region" description="Polar residues" evidence="1">
    <location>
        <begin position="1048"/>
        <end position="1062"/>
    </location>
</feature>
<dbReference type="CDD" id="cd05402">
    <property type="entry name" value="NT_PAP_TUTase"/>
    <property type="match status" value="1"/>
</dbReference>
<gene>
    <name evidence="3" type="ORF">CEUSTIGMA_g3209.t1</name>
</gene>
<evidence type="ECO:0000313" key="4">
    <source>
        <dbReference type="Proteomes" id="UP000232323"/>
    </source>
</evidence>
<dbReference type="InterPro" id="IPR036412">
    <property type="entry name" value="HAD-like_sf"/>
</dbReference>
<dbReference type="PROSITE" id="PS50969">
    <property type="entry name" value="FCP1"/>
    <property type="match status" value="1"/>
</dbReference>
<feature type="compositionally biased region" description="Low complexity" evidence="1">
    <location>
        <begin position="979"/>
        <end position="995"/>
    </location>
</feature>
<feature type="region of interest" description="Disordered" evidence="1">
    <location>
        <begin position="1253"/>
        <end position="1316"/>
    </location>
</feature>
<feature type="region of interest" description="Disordered" evidence="1">
    <location>
        <begin position="974"/>
        <end position="998"/>
    </location>
</feature>
<dbReference type="Gene3D" id="3.30.460.10">
    <property type="entry name" value="Beta Polymerase, domain 2"/>
    <property type="match status" value="1"/>
</dbReference>
<dbReference type="PANTHER" id="PTHR23092">
    <property type="entry name" value="POLY(A) RNA POLYMERASE"/>
    <property type="match status" value="1"/>
</dbReference>
<dbReference type="Pfam" id="PF03031">
    <property type="entry name" value="NIF"/>
    <property type="match status" value="1"/>
</dbReference>
<dbReference type="SUPFAM" id="SSF56784">
    <property type="entry name" value="HAD-like"/>
    <property type="match status" value="1"/>
</dbReference>
<organism evidence="3 4">
    <name type="scientific">Chlamydomonas eustigma</name>
    <dbReference type="NCBI Taxonomy" id="1157962"/>
    <lineage>
        <taxon>Eukaryota</taxon>
        <taxon>Viridiplantae</taxon>
        <taxon>Chlorophyta</taxon>
        <taxon>core chlorophytes</taxon>
        <taxon>Chlorophyceae</taxon>
        <taxon>CS clade</taxon>
        <taxon>Chlamydomonadales</taxon>
        <taxon>Chlamydomonadaceae</taxon>
        <taxon>Chlamydomonas</taxon>
    </lineage>
</organism>
<dbReference type="Gene3D" id="1.10.1410.10">
    <property type="match status" value="1"/>
</dbReference>
<feature type="region of interest" description="Disordered" evidence="1">
    <location>
        <begin position="857"/>
        <end position="902"/>
    </location>
</feature>
<dbReference type="SUPFAM" id="SSF81301">
    <property type="entry name" value="Nucleotidyltransferase"/>
    <property type="match status" value="1"/>
</dbReference>
<dbReference type="GO" id="GO:0043634">
    <property type="term" value="P:polyadenylation-dependent ncRNA catabolic process"/>
    <property type="evidence" value="ECO:0007669"/>
    <property type="project" value="TreeGrafter"/>
</dbReference>
<dbReference type="STRING" id="1157962.A0A250WYA6"/>
<dbReference type="EMBL" id="BEGY01000013">
    <property type="protein sequence ID" value="GAX75766.1"/>
    <property type="molecule type" value="Genomic_DNA"/>
</dbReference>
<feature type="compositionally biased region" description="Basic and acidic residues" evidence="1">
    <location>
        <begin position="699"/>
        <end position="708"/>
    </location>
</feature>
<dbReference type="PANTHER" id="PTHR23092:SF15">
    <property type="entry name" value="INACTIVE NON-CANONICAL POLY(A) RNA POLYMERASE PROTEIN TRF4-2-RELATED"/>
    <property type="match status" value="1"/>
</dbReference>
<dbReference type="GO" id="GO:0003729">
    <property type="term" value="F:mRNA binding"/>
    <property type="evidence" value="ECO:0007669"/>
    <property type="project" value="TreeGrafter"/>
</dbReference>
<dbReference type="InterPro" id="IPR023214">
    <property type="entry name" value="HAD_sf"/>
</dbReference>
<protein>
    <recommendedName>
        <fullName evidence="2">FCP1 homology domain-containing protein</fullName>
    </recommendedName>
</protein>
<feature type="region of interest" description="Disordered" evidence="1">
    <location>
        <begin position="1048"/>
        <end position="1068"/>
    </location>
</feature>
<dbReference type="Proteomes" id="UP000232323">
    <property type="component" value="Unassembled WGS sequence"/>
</dbReference>
<dbReference type="InterPro" id="IPR004274">
    <property type="entry name" value="FCP1_dom"/>
</dbReference>
<dbReference type="GO" id="GO:0005730">
    <property type="term" value="C:nucleolus"/>
    <property type="evidence" value="ECO:0007669"/>
    <property type="project" value="TreeGrafter"/>
</dbReference>
<dbReference type="GO" id="GO:1990817">
    <property type="term" value="F:poly(A) RNA polymerase activity"/>
    <property type="evidence" value="ECO:0007669"/>
    <property type="project" value="InterPro"/>
</dbReference>
<proteinExistence type="predicted"/>
<dbReference type="GO" id="GO:0031123">
    <property type="term" value="P:RNA 3'-end processing"/>
    <property type="evidence" value="ECO:0007669"/>
    <property type="project" value="TreeGrafter"/>
</dbReference>
<dbReference type="InterPro" id="IPR043519">
    <property type="entry name" value="NT_sf"/>
</dbReference>
<dbReference type="InterPro" id="IPR045862">
    <property type="entry name" value="Trf4-like"/>
</dbReference>
<feature type="domain" description="FCP1 homology" evidence="2">
    <location>
        <begin position="41"/>
        <end position="214"/>
    </location>
</feature>
<evidence type="ECO:0000256" key="1">
    <source>
        <dbReference type="SAM" id="MobiDB-lite"/>
    </source>
</evidence>
<feature type="region of interest" description="Disordered" evidence="1">
    <location>
        <begin position="1091"/>
        <end position="1111"/>
    </location>
</feature>
<comment type="caution">
    <text evidence="3">The sequence shown here is derived from an EMBL/GenBank/DDBJ whole genome shotgun (WGS) entry which is preliminary data.</text>
</comment>
<keyword evidence="4" id="KW-1185">Reference proteome</keyword>
<evidence type="ECO:0000259" key="2">
    <source>
        <dbReference type="PROSITE" id="PS50969"/>
    </source>
</evidence>
<feature type="compositionally biased region" description="Gly residues" evidence="1">
    <location>
        <begin position="1095"/>
        <end position="1104"/>
    </location>
</feature>
<dbReference type="InterPro" id="IPR054708">
    <property type="entry name" value="MTPAP-like_central"/>
</dbReference>
<evidence type="ECO:0000313" key="3">
    <source>
        <dbReference type="EMBL" id="GAX75766.1"/>
    </source>
</evidence>
<dbReference type="Pfam" id="PF22600">
    <property type="entry name" value="MTPAP-like_central"/>
    <property type="match status" value="1"/>
</dbReference>
<accession>A0A250WYA6</accession>
<feature type="region of interest" description="Disordered" evidence="1">
    <location>
        <begin position="1144"/>
        <end position="1171"/>
    </location>
</feature>
<dbReference type="GO" id="GO:0031499">
    <property type="term" value="C:TRAMP complex"/>
    <property type="evidence" value="ECO:0007669"/>
    <property type="project" value="TreeGrafter"/>
</dbReference>
<reference evidence="3 4" key="1">
    <citation type="submission" date="2017-08" db="EMBL/GenBank/DDBJ databases">
        <title>Acidophilic green algal genome provides insights into adaptation to an acidic environment.</title>
        <authorList>
            <person name="Hirooka S."/>
            <person name="Hirose Y."/>
            <person name="Kanesaki Y."/>
            <person name="Higuchi S."/>
            <person name="Fujiwara T."/>
            <person name="Onuma R."/>
            <person name="Era A."/>
            <person name="Ohbayashi R."/>
            <person name="Uzuka A."/>
            <person name="Nozaki H."/>
            <person name="Yoshikawa H."/>
            <person name="Miyagishima S.Y."/>
        </authorList>
    </citation>
    <scope>NUCLEOTIDE SEQUENCE [LARGE SCALE GENOMIC DNA]</scope>
    <source>
        <strain evidence="3 4">NIES-2499</strain>
    </source>
</reference>
<name>A0A250WYA6_9CHLO</name>
<feature type="compositionally biased region" description="Basic residues" evidence="1">
    <location>
        <begin position="1295"/>
        <end position="1304"/>
    </location>
</feature>
<feature type="region of interest" description="Disordered" evidence="1">
    <location>
        <begin position="680"/>
        <end position="708"/>
    </location>
</feature>
<feature type="compositionally biased region" description="Polar residues" evidence="1">
    <location>
        <begin position="1149"/>
        <end position="1166"/>
    </location>
</feature>
<sequence length="1316" mass="143567">MDAYSAYSSEDEESMQNSKYGGPVELNICNVISVQEHKTEAFRDPPLILFDLNGVLVDESKRVNGRRGLITVRPQVELILRLLPRFRVGIFSSATSWTVNGALIVIKKSLNDCLTNSAEREDMTLEEVFDPVLHREHCSPDLQWTSRPGGRSHDTVKPLAVNGFDLSNTILVDNEACKAAPGEESNIIILPSWEHCSDKGNLTWRTLISKLLMIPASCKDVRTEILSITQHLSSDNAAMASSPLLLDNEQQQGYQASMKGLSYDCKIRPSLPIQRADTQGLPAHATEQIFLPEDDVMIDKDHVSMALPACKRQRIGEGQDVNGLQSVQPLMMAPSSQPVINTMVQGQTSDLMRGEHLRGSCAQDHKDSGLWLSAVESVVEEGDGHDGLIPQQAAAYQDLLRQLDSGHDYPMGQKRGQGLAGAVPLCTASLGFSYRESRHAGISDDIEMRKKRSRSHLSALHEEIKSFSLRAQPTPQEIQMLSKAMSKIRSVTLSLWPQARTKLFGSQACGLALPGSDLDVVILGVVPDLTTPATGFSGHSKSRVVRCLRKLSKALKKAGMIRNMELIAKAKVPIIKVMLVGISKGMPPIPVDISMGVANGATAVSMVRRAVLDLPPLLPLCLVIKALLRESRLNEVYSGGLSSYSIVNMIIAHLQCEGFDASNVISESVVLPAAVSQGSRHQHITKDSGDDDEQGHTCSSDHDTSDDAAEDYHGKAVIQPASHHLEAVPEFKTPETQINEAGPGSFHGAEGDLVSYLQQLPSLSYSPFDLGMLLTTFLHRFGNVMNYRREAVSIKNGGIIERPWAWNQKGQILLGVEDPQQAGRDIGANSFNVESVRQVFTEALEALRDGQQAHVSASKQNFAVQGQKKPGATTPAGPANSRSRVEHTSSAAPLLPLPGRHLRDDDRFDFPRVHVAMSRKEDCNIKLDTRAQMMRGGTKLSNSYNIDERLGMGHGYAEAVEEEAQDLEKWATIQRDGQSSSVTAAPSTTSAAPHARSQQALIGAVSDLSTQQNPGSEAVAAGGGGSVPSLLDYILDVDAALERKNISISGSSPRHGQKQQQHPAVPRLQQRQDWLRSQGRPSYRAACCFHSSPGAGRGTRGGGSRSVHQTRSVEDGNKGLMTRVNRVPPASVQWPLQEMTGYKRKRATQDYQQGSLQHPLQQSNEELQGHPQSKKFRVVGRSTYQTVVGPSSYQTTQKRVNRGDNRNYLSPNSSEIEMTRYEAVQVLNEVKSGGFRGAGMTKRAAKELHQKMAGAGVHVTKRQLSGIQKTKKKGKPAANKGPDQKHLSASPDSKSKKRASKNKHNGVPARRGWLMV</sequence>
<dbReference type="OrthoDB" id="552604at2759"/>
<dbReference type="Gene3D" id="3.40.50.1000">
    <property type="entry name" value="HAD superfamily/HAD-like"/>
    <property type="match status" value="1"/>
</dbReference>
<dbReference type="SUPFAM" id="SSF81631">
    <property type="entry name" value="PAP/OAS1 substrate-binding domain"/>
    <property type="match status" value="1"/>
</dbReference>